<dbReference type="GO" id="GO:0005829">
    <property type="term" value="C:cytosol"/>
    <property type="evidence" value="ECO:0007669"/>
    <property type="project" value="TreeGrafter"/>
</dbReference>
<dbReference type="SMART" id="SM00827">
    <property type="entry name" value="PKS_AT"/>
    <property type="match status" value="1"/>
</dbReference>
<evidence type="ECO:0000256" key="1">
    <source>
        <dbReference type="ARBA" id="ARBA00013258"/>
    </source>
</evidence>
<organism evidence="6 7">
    <name type="scientific">Blautia producta</name>
    <dbReference type="NCBI Taxonomy" id="33035"/>
    <lineage>
        <taxon>Bacteria</taxon>
        <taxon>Bacillati</taxon>
        <taxon>Bacillota</taxon>
        <taxon>Clostridia</taxon>
        <taxon>Lachnospirales</taxon>
        <taxon>Lachnospiraceae</taxon>
        <taxon>Blautia</taxon>
    </lineage>
</organism>
<dbReference type="GO" id="GO:0004314">
    <property type="term" value="F:[acyl-carrier-protein] S-malonyltransferase activity"/>
    <property type="evidence" value="ECO:0007669"/>
    <property type="project" value="UniProtKB-EC"/>
</dbReference>
<dbReference type="Pfam" id="PF00698">
    <property type="entry name" value="Acyl_transf_1"/>
    <property type="match status" value="1"/>
</dbReference>
<dbReference type="EC" id="2.3.1.39" evidence="1"/>
<name>A0A7G5MVS0_9FIRM</name>
<dbReference type="SUPFAM" id="SSF55048">
    <property type="entry name" value="Probable ACP-binding domain of malonyl-CoA ACP transacylase"/>
    <property type="match status" value="1"/>
</dbReference>
<dbReference type="InterPro" id="IPR016035">
    <property type="entry name" value="Acyl_Trfase/lysoPLipase"/>
</dbReference>
<dbReference type="InterPro" id="IPR001227">
    <property type="entry name" value="Ac_transferase_dom_sf"/>
</dbReference>
<comment type="catalytic activity">
    <reaction evidence="4">
        <text>holo-[ACP] + malonyl-CoA = malonyl-[ACP] + CoA</text>
        <dbReference type="Rhea" id="RHEA:41792"/>
        <dbReference type="Rhea" id="RHEA-COMP:9623"/>
        <dbReference type="Rhea" id="RHEA-COMP:9685"/>
        <dbReference type="ChEBI" id="CHEBI:57287"/>
        <dbReference type="ChEBI" id="CHEBI:57384"/>
        <dbReference type="ChEBI" id="CHEBI:64479"/>
        <dbReference type="ChEBI" id="CHEBI:78449"/>
        <dbReference type="EC" id="2.3.1.39"/>
    </reaction>
</comment>
<dbReference type="InterPro" id="IPR016036">
    <property type="entry name" value="Malonyl_transacylase_ACP-bd"/>
</dbReference>
<gene>
    <name evidence="6" type="primary">fabD</name>
    <name evidence="6" type="ORF">E5259_14545</name>
</gene>
<accession>A0A7G5MVS0</accession>
<dbReference type="Pfam" id="PF21607">
    <property type="entry name" value="FabD_helical_ins"/>
    <property type="match status" value="1"/>
</dbReference>
<dbReference type="NCBIfam" id="TIGR00128">
    <property type="entry name" value="fabD"/>
    <property type="match status" value="1"/>
</dbReference>
<dbReference type="Gene3D" id="3.30.70.250">
    <property type="entry name" value="Malonyl-CoA ACP transacylase, ACP-binding"/>
    <property type="match status" value="1"/>
</dbReference>
<dbReference type="PANTHER" id="PTHR42681">
    <property type="entry name" value="MALONYL-COA-ACYL CARRIER PROTEIN TRANSACYLASE, MITOCHONDRIAL"/>
    <property type="match status" value="1"/>
</dbReference>
<dbReference type="SUPFAM" id="SSF52151">
    <property type="entry name" value="FabD/lysophospholipase-like"/>
    <property type="match status" value="1"/>
</dbReference>
<protein>
    <recommendedName>
        <fullName evidence="1">[acyl-carrier-protein] S-malonyltransferase</fullName>
        <ecNumber evidence="1">2.3.1.39</ecNumber>
    </recommendedName>
</protein>
<reference evidence="6 7" key="1">
    <citation type="submission" date="2019-04" db="EMBL/GenBank/DDBJ databases">
        <authorList>
            <person name="Schori C."/>
            <person name="Ahrens C."/>
        </authorList>
    </citation>
    <scope>NUCLEOTIDE SEQUENCE [LARGE SCALE GENOMIC DNA]</scope>
    <source>
        <strain evidence="6 7">DSM 2950</strain>
    </source>
</reference>
<dbReference type="Gene3D" id="3.40.366.10">
    <property type="entry name" value="Malonyl-Coenzyme A Acyl Carrier Protein, domain 2"/>
    <property type="match status" value="1"/>
</dbReference>
<evidence type="ECO:0000256" key="2">
    <source>
        <dbReference type="ARBA" id="ARBA00022679"/>
    </source>
</evidence>
<dbReference type="InterPro" id="IPR050858">
    <property type="entry name" value="Mal-CoA-ACP_Trans/PKS_FabD"/>
</dbReference>
<dbReference type="RefSeq" id="WP_018596749.1">
    <property type="nucleotide sequence ID" value="NZ_AP031416.1"/>
</dbReference>
<feature type="domain" description="Malonyl-CoA:ACP transacylase (MAT)" evidence="5">
    <location>
        <begin position="9"/>
        <end position="301"/>
    </location>
</feature>
<keyword evidence="3 6" id="KW-0012">Acyltransferase</keyword>
<evidence type="ECO:0000313" key="6">
    <source>
        <dbReference type="EMBL" id="QMW78713.1"/>
    </source>
</evidence>
<dbReference type="AlphaFoldDB" id="A0A7G5MVS0"/>
<dbReference type="Gene3D" id="3.20.20.70">
    <property type="entry name" value="Aldolase class I"/>
    <property type="match status" value="1"/>
</dbReference>
<dbReference type="InterPro" id="IPR004410">
    <property type="entry name" value="Malonyl_CoA-ACP_transAc_FabD"/>
</dbReference>
<proteinExistence type="predicted"/>
<dbReference type="PANTHER" id="PTHR42681:SF1">
    <property type="entry name" value="MALONYL-COA-ACYL CARRIER PROTEIN TRANSACYLASE, MITOCHONDRIAL"/>
    <property type="match status" value="1"/>
</dbReference>
<dbReference type="GO" id="GO:0006633">
    <property type="term" value="P:fatty acid biosynthetic process"/>
    <property type="evidence" value="ECO:0007669"/>
    <property type="project" value="TreeGrafter"/>
</dbReference>
<dbReference type="InterPro" id="IPR049489">
    <property type="entry name" value="FabD-like_helical_ins"/>
</dbReference>
<evidence type="ECO:0000259" key="5">
    <source>
        <dbReference type="SMART" id="SM00827"/>
    </source>
</evidence>
<dbReference type="Proteomes" id="UP000515789">
    <property type="component" value="Chromosome"/>
</dbReference>
<dbReference type="InterPro" id="IPR013785">
    <property type="entry name" value="Aldolase_TIM"/>
</dbReference>
<dbReference type="GeneID" id="75051258"/>
<dbReference type="EMBL" id="CP039126">
    <property type="protein sequence ID" value="QMW78713.1"/>
    <property type="molecule type" value="Genomic_DNA"/>
</dbReference>
<evidence type="ECO:0000313" key="7">
    <source>
        <dbReference type="Proteomes" id="UP000515789"/>
    </source>
</evidence>
<keyword evidence="2 6" id="KW-0808">Transferase</keyword>
<sequence>MDNNNIAYIFPGQGSQFVGMGKDLFQRYPDFVSKADKVLGYSIEELCTLDPDNKLNNTQYTQPAMYTVNALMYLDKMEKQQNIKPNYLAGHSLGEYNALHVAGAFDFEVGLELVKYRAELMAKADNGVMTAVMGLESEEIEKILQENGITEVDLANLNTKYQTIISGKEIDIDKATILFEQIENVRCVRLNTSGAFHSRQMKAAKEVFEQIIERYEFGNLKIPVISNCTSKPYVHEKISELLVQQICSPVLWFDSMKYIMGHGINAKNIIQVGPGTVLSDMIVKIGYESPDILTNAENKNNLANTTKAYKDIEVNKKISLGNQDFERTLNLKFPYVCGSMYYGIASPEMIIRLAKAGMLGFIGTSICNIESIKRDINIIKNKLDGEVFGLGVTYNQNVNEENSIYNLILSEDIKIIEISDYMSITKNLIKYRVKGMQKSNYSNVMQPHHVMAKVSRIEMAELFLKPAPSDIIEALLEAGEITQNEAECAACVPVADFVSITSENDIHISSVPNFMLLSEIKKLSREIQKEYLFSKCSYIGIAGGIGNPDVIALSFLLGADYVVSGSINQCCKQANISDITKNILATVDIHDCEYVPDLKNMELGIKMNVVRKGLLFPARANKLFDLYKRYNAIDEIEADVIHSIETRIFKKNINTFSKESEKFFSESELKTFNTNPKSKLLHIIKCYYQVALHDAIEGNENNKINFLIKCNPTMGFFNRWAKGKSIENWIDRDVDKIGIMMLEEASTIITKFKEN</sequence>
<evidence type="ECO:0000256" key="4">
    <source>
        <dbReference type="ARBA" id="ARBA00048462"/>
    </source>
</evidence>
<dbReference type="SUPFAM" id="SSF51412">
    <property type="entry name" value="Inosine monophosphate dehydrogenase (IMPDH)"/>
    <property type="match status" value="1"/>
</dbReference>
<dbReference type="InterPro" id="IPR014043">
    <property type="entry name" value="Acyl_transferase_dom"/>
</dbReference>
<evidence type="ECO:0000256" key="3">
    <source>
        <dbReference type="ARBA" id="ARBA00023315"/>
    </source>
</evidence>